<sequence>MIRTILEKQSETGAIDSDHRGRKVGKVVLDDNLIQGVKDHINSIPRIESHYLRAQSTREFIEGGKTLIQLYRDYKALAEANNKSFVKESMYRHIFNTQFNISFFIPKKDQCEECESNKNSQNEQRDNTSFLRHLEEKQLAREEKEIDKKRSSNELVCAVYDLQAVLTVPRGDVSVFYYISKVANYNLTVCELQSMQAFCYLWHEGEAHRGPNEIASCIFKFIQKKSEERTNDFEIIFYSDNCGGQNKNKFIIGLYQYALKIFLNLKTITHKFLIRGHTQNEGDSVHSVIEKQINLSLKSSPIYTAYQYAQIIRDSKKKAPFFKVEELDHSNFLNFKDYTSQIGNNFNKNTNSESIHFNDIKVLKLSRGKTNSFEYKTSYKDETFKTIDFTKKRKTRVSQDLMVVDKAYLKPCGILPKKKEDLMKLCTKNHIPPSFHSFYSNL</sequence>
<evidence type="ECO:0000313" key="3">
    <source>
        <dbReference type="Proteomes" id="UP001160148"/>
    </source>
</evidence>
<evidence type="ECO:0000259" key="1">
    <source>
        <dbReference type="Pfam" id="PF25273"/>
    </source>
</evidence>
<reference evidence="2 3" key="1">
    <citation type="submission" date="2023-01" db="EMBL/GenBank/DDBJ databases">
        <authorList>
            <person name="Whitehead M."/>
        </authorList>
    </citation>
    <scope>NUCLEOTIDE SEQUENCE [LARGE SCALE GENOMIC DNA]</scope>
</reference>
<dbReference type="PANTHER" id="PTHR10773">
    <property type="entry name" value="DNA-DIRECTED RNA POLYMERASES I, II, AND III SUBUNIT RPABC2"/>
    <property type="match status" value="1"/>
</dbReference>
<dbReference type="Proteomes" id="UP001160148">
    <property type="component" value="Unassembled WGS sequence"/>
</dbReference>
<evidence type="ECO:0000313" key="2">
    <source>
        <dbReference type="EMBL" id="CAI6373829.1"/>
    </source>
</evidence>
<organism evidence="2 3">
    <name type="scientific">Macrosiphum euphorbiae</name>
    <name type="common">potato aphid</name>
    <dbReference type="NCBI Taxonomy" id="13131"/>
    <lineage>
        <taxon>Eukaryota</taxon>
        <taxon>Metazoa</taxon>
        <taxon>Ecdysozoa</taxon>
        <taxon>Arthropoda</taxon>
        <taxon>Hexapoda</taxon>
        <taxon>Insecta</taxon>
        <taxon>Pterygota</taxon>
        <taxon>Neoptera</taxon>
        <taxon>Paraneoptera</taxon>
        <taxon>Hemiptera</taxon>
        <taxon>Sternorrhyncha</taxon>
        <taxon>Aphidomorpha</taxon>
        <taxon>Aphidoidea</taxon>
        <taxon>Aphididae</taxon>
        <taxon>Macrosiphini</taxon>
        <taxon>Macrosiphum</taxon>
    </lineage>
</organism>
<proteinExistence type="predicted"/>
<dbReference type="AlphaFoldDB" id="A0AAV0XYU2"/>
<dbReference type="PANTHER" id="PTHR10773:SF19">
    <property type="match status" value="1"/>
</dbReference>
<dbReference type="InterPro" id="IPR057191">
    <property type="entry name" value="DUF7869"/>
</dbReference>
<protein>
    <recommendedName>
        <fullName evidence="1">DUF7869 domain-containing protein</fullName>
    </recommendedName>
</protein>
<accession>A0AAV0XYU2</accession>
<dbReference type="Pfam" id="PF25273">
    <property type="entry name" value="DUF7869"/>
    <property type="match status" value="1"/>
</dbReference>
<dbReference type="EMBL" id="CARXXK010001128">
    <property type="protein sequence ID" value="CAI6373829.1"/>
    <property type="molecule type" value="Genomic_DNA"/>
</dbReference>
<name>A0AAV0XYU2_9HEMI</name>
<gene>
    <name evidence="2" type="ORF">MEUPH1_LOCUS27529</name>
</gene>
<comment type="caution">
    <text evidence="2">The sequence shown here is derived from an EMBL/GenBank/DDBJ whole genome shotgun (WGS) entry which is preliminary data.</text>
</comment>
<keyword evidence="3" id="KW-1185">Reference proteome</keyword>
<feature type="domain" description="DUF7869" evidence="1">
    <location>
        <begin position="196"/>
        <end position="357"/>
    </location>
</feature>